<dbReference type="NCBIfam" id="TIGR03954">
    <property type="entry name" value="integ_memb_HG"/>
    <property type="match status" value="1"/>
</dbReference>
<evidence type="ECO:0000256" key="2">
    <source>
        <dbReference type="ARBA" id="ARBA00022475"/>
    </source>
</evidence>
<evidence type="ECO:0000256" key="1">
    <source>
        <dbReference type="ARBA" id="ARBA00004651"/>
    </source>
</evidence>
<evidence type="ECO:0000256" key="5">
    <source>
        <dbReference type="ARBA" id="ARBA00023136"/>
    </source>
</evidence>
<gene>
    <name evidence="8" type="ORF">H9867_03225</name>
</gene>
<evidence type="ECO:0000313" key="9">
    <source>
        <dbReference type="Proteomes" id="UP000824189"/>
    </source>
</evidence>
<reference evidence="8" key="1">
    <citation type="journal article" date="2021" name="PeerJ">
        <title>Extensive microbial diversity within the chicken gut microbiome revealed by metagenomics and culture.</title>
        <authorList>
            <person name="Gilroy R."/>
            <person name="Ravi A."/>
            <person name="Getino M."/>
            <person name="Pursley I."/>
            <person name="Horton D.L."/>
            <person name="Alikhan N.F."/>
            <person name="Baker D."/>
            <person name="Gharbi K."/>
            <person name="Hall N."/>
            <person name="Watson M."/>
            <person name="Adriaenssens E.M."/>
            <person name="Foster-Nyarko E."/>
            <person name="Jarju S."/>
            <person name="Secka A."/>
            <person name="Antonio M."/>
            <person name="Oren A."/>
            <person name="Chaudhuri R.R."/>
            <person name="La Ragione R."/>
            <person name="Hildebrand F."/>
            <person name="Pallen M.J."/>
        </authorList>
    </citation>
    <scope>NUCLEOTIDE SEQUENCE</scope>
    <source>
        <strain evidence="8">4376</strain>
    </source>
</reference>
<evidence type="ECO:0000256" key="3">
    <source>
        <dbReference type="ARBA" id="ARBA00022692"/>
    </source>
</evidence>
<feature type="transmembrane region" description="Helical" evidence="6">
    <location>
        <begin position="66"/>
        <end position="85"/>
    </location>
</feature>
<comment type="subcellular location">
    <subcellularLocation>
        <location evidence="1">Cell membrane</location>
        <topology evidence="1">Multi-pass membrane protein</topology>
    </subcellularLocation>
</comment>
<feature type="transmembrane region" description="Helical" evidence="6">
    <location>
        <begin position="39"/>
        <end position="60"/>
    </location>
</feature>
<protein>
    <submittedName>
        <fullName evidence="8">DUF3817 domain-containing protein</fullName>
    </submittedName>
</protein>
<keyword evidence="2" id="KW-1003">Cell membrane</keyword>
<dbReference type="Pfam" id="PF12823">
    <property type="entry name" value="DUF3817"/>
    <property type="match status" value="1"/>
</dbReference>
<dbReference type="GO" id="GO:0005886">
    <property type="term" value="C:plasma membrane"/>
    <property type="evidence" value="ECO:0007669"/>
    <property type="project" value="UniProtKB-SubCell"/>
</dbReference>
<feature type="domain" description="DUF3817" evidence="7">
    <location>
        <begin position="5"/>
        <end position="89"/>
    </location>
</feature>
<keyword evidence="4 6" id="KW-1133">Transmembrane helix</keyword>
<evidence type="ECO:0000313" key="8">
    <source>
        <dbReference type="EMBL" id="HIW95486.1"/>
    </source>
</evidence>
<sequence>MTPHKLYSTVALAETITWALLLGSMALKYSGITEATMPIAGGLHGFTFLSFCVATMLIWVNNRWSVGHGIIGLASSIIPFATIPWERHAENKNLLQQQWRFGAGSTEEPNTFPDKVLALVLTKPLLALVIAIVVISVVFVILLSLGSPAEWF</sequence>
<proteinExistence type="predicted"/>
<dbReference type="Proteomes" id="UP000824189">
    <property type="component" value="Unassembled WGS sequence"/>
</dbReference>
<keyword evidence="3 6" id="KW-0812">Transmembrane</keyword>
<dbReference type="AlphaFoldDB" id="A0A9D1RZD2"/>
<evidence type="ECO:0000256" key="4">
    <source>
        <dbReference type="ARBA" id="ARBA00022989"/>
    </source>
</evidence>
<feature type="transmembrane region" description="Helical" evidence="6">
    <location>
        <begin position="125"/>
        <end position="146"/>
    </location>
</feature>
<accession>A0A9D1RZD2</accession>
<dbReference type="EMBL" id="DXFZ01000039">
    <property type="protein sequence ID" value="HIW95486.1"/>
    <property type="molecule type" value="Genomic_DNA"/>
</dbReference>
<dbReference type="PANTHER" id="PTHR40077">
    <property type="entry name" value="MEMBRANE PROTEIN-RELATED"/>
    <property type="match status" value="1"/>
</dbReference>
<reference evidence="8" key="2">
    <citation type="submission" date="2021-04" db="EMBL/GenBank/DDBJ databases">
        <authorList>
            <person name="Gilroy R."/>
        </authorList>
    </citation>
    <scope>NUCLEOTIDE SEQUENCE</scope>
    <source>
        <strain evidence="8">4376</strain>
    </source>
</reference>
<name>A0A9D1RZD2_9CORY</name>
<feature type="transmembrane region" description="Helical" evidence="6">
    <location>
        <begin position="6"/>
        <end position="27"/>
    </location>
</feature>
<comment type="caution">
    <text evidence="8">The sequence shown here is derived from an EMBL/GenBank/DDBJ whole genome shotgun (WGS) entry which is preliminary data.</text>
</comment>
<dbReference type="InterPro" id="IPR023845">
    <property type="entry name" value="DUF3817_TM"/>
</dbReference>
<evidence type="ECO:0000259" key="7">
    <source>
        <dbReference type="Pfam" id="PF12823"/>
    </source>
</evidence>
<organism evidence="8 9">
    <name type="scientific">Candidatus Corynebacterium gallistercoris</name>
    <dbReference type="NCBI Taxonomy" id="2838530"/>
    <lineage>
        <taxon>Bacteria</taxon>
        <taxon>Bacillati</taxon>
        <taxon>Actinomycetota</taxon>
        <taxon>Actinomycetes</taxon>
        <taxon>Mycobacteriales</taxon>
        <taxon>Corynebacteriaceae</taxon>
        <taxon>Corynebacterium</taxon>
    </lineage>
</organism>
<keyword evidence="5 6" id="KW-0472">Membrane</keyword>
<dbReference type="PANTHER" id="PTHR40077:SF1">
    <property type="entry name" value="MEMBRANE PROTEIN"/>
    <property type="match status" value="1"/>
</dbReference>
<evidence type="ECO:0000256" key="6">
    <source>
        <dbReference type="SAM" id="Phobius"/>
    </source>
</evidence>